<evidence type="ECO:0000256" key="4">
    <source>
        <dbReference type="ARBA" id="ARBA00022801"/>
    </source>
</evidence>
<proteinExistence type="inferred from homology"/>
<evidence type="ECO:0000313" key="8">
    <source>
        <dbReference type="EMBL" id="HJF14892.1"/>
    </source>
</evidence>
<evidence type="ECO:0000256" key="1">
    <source>
        <dbReference type="ARBA" id="ARBA00007039"/>
    </source>
</evidence>
<evidence type="ECO:0000313" key="9">
    <source>
        <dbReference type="Proteomes" id="UP000703315"/>
    </source>
</evidence>
<keyword evidence="3 8" id="KW-0645">Protease</keyword>
<dbReference type="CDD" id="cd07017">
    <property type="entry name" value="S14_ClpP_2"/>
    <property type="match status" value="1"/>
</dbReference>
<reference evidence="8" key="2">
    <citation type="submission" date="2021-09" db="EMBL/GenBank/DDBJ databases">
        <authorList>
            <person name="Gilroy R."/>
        </authorList>
    </citation>
    <scope>NUCLEOTIDE SEQUENCE</scope>
    <source>
        <strain evidence="8">ChiHjej13B12-14962</strain>
    </source>
</reference>
<dbReference type="InterPro" id="IPR001907">
    <property type="entry name" value="ClpP"/>
</dbReference>
<dbReference type="Gene3D" id="3.90.226.10">
    <property type="entry name" value="2-enoyl-CoA Hydratase, Chain A, domain 1"/>
    <property type="match status" value="1"/>
</dbReference>
<dbReference type="PANTHER" id="PTHR10381">
    <property type="entry name" value="ATP-DEPENDENT CLP PROTEASE PROTEOLYTIC SUBUNIT"/>
    <property type="match status" value="1"/>
</dbReference>
<reference evidence="8" key="1">
    <citation type="journal article" date="2021" name="PeerJ">
        <title>Extensive microbial diversity within the chicken gut microbiome revealed by metagenomics and culture.</title>
        <authorList>
            <person name="Gilroy R."/>
            <person name="Ravi A."/>
            <person name="Getino M."/>
            <person name="Pursley I."/>
            <person name="Horton D.L."/>
            <person name="Alikhan N.F."/>
            <person name="Baker D."/>
            <person name="Gharbi K."/>
            <person name="Hall N."/>
            <person name="Watson M."/>
            <person name="Adriaenssens E.M."/>
            <person name="Foster-Nyarko E."/>
            <person name="Jarju S."/>
            <person name="Secka A."/>
            <person name="Antonio M."/>
            <person name="Oren A."/>
            <person name="Chaudhuri R.R."/>
            <person name="La Ragione R."/>
            <person name="Hildebrand F."/>
            <person name="Pallen M.J."/>
        </authorList>
    </citation>
    <scope>NUCLEOTIDE SEQUENCE</scope>
    <source>
        <strain evidence="8">ChiHjej13B12-14962</strain>
    </source>
</reference>
<dbReference type="PANTHER" id="PTHR10381:SF70">
    <property type="entry name" value="ATP-DEPENDENT CLP PROTEASE PROTEOLYTIC SUBUNIT"/>
    <property type="match status" value="1"/>
</dbReference>
<keyword evidence="4" id="KW-0378">Hydrolase</keyword>
<feature type="region of interest" description="Disordered" evidence="7">
    <location>
        <begin position="198"/>
        <end position="218"/>
    </location>
</feature>
<evidence type="ECO:0000256" key="6">
    <source>
        <dbReference type="RuleBase" id="RU003567"/>
    </source>
</evidence>
<name>A0A921FP49_9MICC</name>
<protein>
    <recommendedName>
        <fullName evidence="6">ATP-dependent Clp protease proteolytic subunit</fullName>
    </recommendedName>
</protein>
<gene>
    <name evidence="8" type="ORF">K8V32_08855</name>
</gene>
<keyword evidence="5" id="KW-0720">Serine protease</keyword>
<sequence length="218" mass="23914">MTQDTDQRIFTERHRQELAHRRVLVLDGELNDDNGTHLMTQLLTLAADAPDETIALWIHSPGGSVPAMLAIRDILKSLPCAVSTVALGWAASAGQFLLSAGTPGLRYAMPHAKVLLHQGSGGIGGTAVDVELQAEDLRHTRDTTLRLIAEDTGQSPQRVYEDSLRDHWFTAQEALEYGFVDAIVTDFSQIAPPGLRRPTGLTSRLSFPEHTIDTEEQR</sequence>
<evidence type="ECO:0000256" key="3">
    <source>
        <dbReference type="ARBA" id="ARBA00022670"/>
    </source>
</evidence>
<evidence type="ECO:0000256" key="7">
    <source>
        <dbReference type="SAM" id="MobiDB-lite"/>
    </source>
</evidence>
<comment type="caution">
    <text evidence="8">The sequence shown here is derived from an EMBL/GenBank/DDBJ whole genome shotgun (WGS) entry which is preliminary data.</text>
</comment>
<keyword evidence="2" id="KW-0963">Cytoplasm</keyword>
<dbReference type="Pfam" id="PF00574">
    <property type="entry name" value="CLP_protease"/>
    <property type="match status" value="1"/>
</dbReference>
<organism evidence="8 9">
    <name type="scientific">Enteractinococcus helveticum</name>
    <dbReference type="NCBI Taxonomy" id="1837282"/>
    <lineage>
        <taxon>Bacteria</taxon>
        <taxon>Bacillati</taxon>
        <taxon>Actinomycetota</taxon>
        <taxon>Actinomycetes</taxon>
        <taxon>Micrococcales</taxon>
        <taxon>Micrococcaceae</taxon>
    </lineage>
</organism>
<dbReference type="EMBL" id="DYXC01000095">
    <property type="protein sequence ID" value="HJF14892.1"/>
    <property type="molecule type" value="Genomic_DNA"/>
</dbReference>
<dbReference type="GO" id="GO:0006515">
    <property type="term" value="P:protein quality control for misfolded or incompletely synthesized proteins"/>
    <property type="evidence" value="ECO:0007669"/>
    <property type="project" value="TreeGrafter"/>
</dbReference>
<dbReference type="GO" id="GO:0004252">
    <property type="term" value="F:serine-type endopeptidase activity"/>
    <property type="evidence" value="ECO:0007669"/>
    <property type="project" value="InterPro"/>
</dbReference>
<dbReference type="GO" id="GO:0009368">
    <property type="term" value="C:endopeptidase Clp complex"/>
    <property type="evidence" value="ECO:0007669"/>
    <property type="project" value="TreeGrafter"/>
</dbReference>
<dbReference type="GO" id="GO:0004176">
    <property type="term" value="F:ATP-dependent peptidase activity"/>
    <property type="evidence" value="ECO:0007669"/>
    <property type="project" value="InterPro"/>
</dbReference>
<evidence type="ECO:0000256" key="5">
    <source>
        <dbReference type="ARBA" id="ARBA00022825"/>
    </source>
</evidence>
<accession>A0A921FP49</accession>
<dbReference type="PRINTS" id="PR00127">
    <property type="entry name" value="CLPPROTEASEP"/>
</dbReference>
<evidence type="ECO:0000256" key="2">
    <source>
        <dbReference type="ARBA" id="ARBA00022490"/>
    </source>
</evidence>
<comment type="similarity">
    <text evidence="1 6">Belongs to the peptidase S14 family.</text>
</comment>
<dbReference type="GO" id="GO:0051117">
    <property type="term" value="F:ATPase binding"/>
    <property type="evidence" value="ECO:0007669"/>
    <property type="project" value="TreeGrafter"/>
</dbReference>
<dbReference type="InterPro" id="IPR029045">
    <property type="entry name" value="ClpP/crotonase-like_dom_sf"/>
</dbReference>
<dbReference type="AlphaFoldDB" id="A0A921FP49"/>
<dbReference type="RefSeq" id="WP_303905989.1">
    <property type="nucleotide sequence ID" value="NZ_DYXC01000095.1"/>
</dbReference>
<dbReference type="InterPro" id="IPR023562">
    <property type="entry name" value="ClpP/TepA"/>
</dbReference>
<dbReference type="SUPFAM" id="SSF52096">
    <property type="entry name" value="ClpP/crotonase"/>
    <property type="match status" value="1"/>
</dbReference>
<dbReference type="Proteomes" id="UP000703315">
    <property type="component" value="Unassembled WGS sequence"/>
</dbReference>